<feature type="compositionally biased region" description="Polar residues" evidence="14">
    <location>
        <begin position="178"/>
        <end position="194"/>
    </location>
</feature>
<evidence type="ECO:0000256" key="14">
    <source>
        <dbReference type="SAM" id="MobiDB-lite"/>
    </source>
</evidence>
<dbReference type="EMBL" id="JAJJMA010019409">
    <property type="protein sequence ID" value="MCL7023183.1"/>
    <property type="molecule type" value="Genomic_DNA"/>
</dbReference>
<dbReference type="GO" id="GO:0061630">
    <property type="term" value="F:ubiquitin protein ligase activity"/>
    <property type="evidence" value="ECO:0007669"/>
    <property type="project" value="UniProtKB-EC"/>
</dbReference>
<evidence type="ECO:0000256" key="2">
    <source>
        <dbReference type="ARBA" id="ARBA00004167"/>
    </source>
</evidence>
<dbReference type="InterPro" id="IPR013083">
    <property type="entry name" value="Znf_RING/FYVE/PHD"/>
</dbReference>
<feature type="region of interest" description="Disordered" evidence="14">
    <location>
        <begin position="164"/>
        <end position="231"/>
    </location>
</feature>
<dbReference type="Gene3D" id="3.30.40.10">
    <property type="entry name" value="Zinc/RING finger domain, C3HC4 (zinc finger)"/>
    <property type="match status" value="1"/>
</dbReference>
<feature type="compositionally biased region" description="Low complexity" evidence="14">
    <location>
        <begin position="164"/>
        <end position="177"/>
    </location>
</feature>
<name>A0AA41RWA7_PAPNU</name>
<dbReference type="PANTHER" id="PTHR46539:SF21">
    <property type="entry name" value="LOW QUALITY PROTEIN: RING-H2 FINGER PROTEIN ATL3-LIKE"/>
    <property type="match status" value="1"/>
</dbReference>
<evidence type="ECO:0000256" key="11">
    <source>
        <dbReference type="ARBA" id="ARBA00022989"/>
    </source>
</evidence>
<evidence type="ECO:0000256" key="1">
    <source>
        <dbReference type="ARBA" id="ARBA00000900"/>
    </source>
</evidence>
<keyword evidence="12 15" id="KW-0472">Membrane</keyword>
<evidence type="ECO:0000259" key="16">
    <source>
        <dbReference type="PROSITE" id="PS50089"/>
    </source>
</evidence>
<evidence type="ECO:0000256" key="5">
    <source>
        <dbReference type="ARBA" id="ARBA00022679"/>
    </source>
</evidence>
<dbReference type="EC" id="2.3.2.27" evidence="4"/>
<dbReference type="GO" id="GO:0008270">
    <property type="term" value="F:zinc ion binding"/>
    <property type="evidence" value="ECO:0007669"/>
    <property type="project" value="UniProtKB-KW"/>
</dbReference>
<dbReference type="AlphaFoldDB" id="A0AA41RWA7"/>
<comment type="caution">
    <text evidence="17">The sequence shown here is derived from an EMBL/GenBank/DDBJ whole genome shotgun (WGS) entry which is preliminary data.</text>
</comment>
<dbReference type="InterPro" id="IPR001841">
    <property type="entry name" value="Znf_RING"/>
</dbReference>
<keyword evidence="18" id="KW-1185">Reference proteome</keyword>
<dbReference type="Proteomes" id="UP001177140">
    <property type="component" value="Unassembled WGS sequence"/>
</dbReference>
<organism evidence="17 18">
    <name type="scientific">Papaver nudicaule</name>
    <name type="common">Iceland poppy</name>
    <dbReference type="NCBI Taxonomy" id="74823"/>
    <lineage>
        <taxon>Eukaryota</taxon>
        <taxon>Viridiplantae</taxon>
        <taxon>Streptophyta</taxon>
        <taxon>Embryophyta</taxon>
        <taxon>Tracheophyta</taxon>
        <taxon>Spermatophyta</taxon>
        <taxon>Magnoliopsida</taxon>
        <taxon>Ranunculales</taxon>
        <taxon>Papaveraceae</taxon>
        <taxon>Papaveroideae</taxon>
        <taxon>Papaver</taxon>
    </lineage>
</organism>
<keyword evidence="9" id="KW-0833">Ubl conjugation pathway</keyword>
<feature type="domain" description="RING-type" evidence="16">
    <location>
        <begin position="112"/>
        <end position="154"/>
    </location>
</feature>
<dbReference type="SMART" id="SM00184">
    <property type="entry name" value="RING"/>
    <property type="match status" value="1"/>
</dbReference>
<comment type="catalytic activity">
    <reaction evidence="1">
        <text>S-ubiquitinyl-[E2 ubiquitin-conjugating enzyme]-L-cysteine + [acceptor protein]-L-lysine = [E2 ubiquitin-conjugating enzyme]-L-cysteine + N(6)-ubiquitinyl-[acceptor protein]-L-lysine.</text>
        <dbReference type="EC" id="2.3.2.27"/>
    </reaction>
</comment>
<comment type="pathway">
    <text evidence="3">Protein modification; protein ubiquitination.</text>
</comment>
<dbReference type="PANTHER" id="PTHR46539">
    <property type="entry name" value="E3 UBIQUITIN-PROTEIN LIGASE ATL42"/>
    <property type="match status" value="1"/>
</dbReference>
<keyword evidence="10" id="KW-0862">Zinc</keyword>
<reference evidence="17" key="1">
    <citation type="submission" date="2022-03" db="EMBL/GenBank/DDBJ databases">
        <title>A functionally conserved STORR gene fusion in Papaver species that diverged 16.8 million years ago.</title>
        <authorList>
            <person name="Catania T."/>
        </authorList>
    </citation>
    <scope>NUCLEOTIDE SEQUENCE</scope>
    <source>
        <strain evidence="17">S-191538</strain>
    </source>
</reference>
<evidence type="ECO:0000256" key="12">
    <source>
        <dbReference type="ARBA" id="ARBA00023136"/>
    </source>
</evidence>
<proteinExistence type="predicted"/>
<dbReference type="SUPFAM" id="SSF57850">
    <property type="entry name" value="RING/U-box"/>
    <property type="match status" value="1"/>
</dbReference>
<evidence type="ECO:0000313" key="17">
    <source>
        <dbReference type="EMBL" id="MCL7023183.1"/>
    </source>
</evidence>
<dbReference type="FunFam" id="3.30.40.10:FF:000187">
    <property type="entry name" value="E3 ubiquitin-protein ligase ATL6"/>
    <property type="match status" value="1"/>
</dbReference>
<evidence type="ECO:0000256" key="10">
    <source>
        <dbReference type="ARBA" id="ARBA00022833"/>
    </source>
</evidence>
<sequence length="231" mass="25793">MSDDDDNRGGYGPWDSNRHGKFNANGRIMITAVICLFVVIALVIMLHIYARCAFRRHTRRRAALRQFAIGTTQIRLNEQEPKRGGLNPSVISSLPSFVYKQVEYHTDHTIECSVCISSLEEEEIARVLPNCKHTFHAVCVDMWLTTHSTCPVCRMEAEPSVQQVVEQTTTPTAPPEVSSSEGTSDNATGQSAKMSSGSTSRLSSFRRMLSREISSRRMQQSDVVGGDIERQ</sequence>
<evidence type="ECO:0000256" key="6">
    <source>
        <dbReference type="ARBA" id="ARBA00022692"/>
    </source>
</evidence>
<evidence type="ECO:0000256" key="3">
    <source>
        <dbReference type="ARBA" id="ARBA00004906"/>
    </source>
</evidence>
<evidence type="ECO:0000256" key="13">
    <source>
        <dbReference type="PROSITE-ProRule" id="PRU00175"/>
    </source>
</evidence>
<keyword evidence="11 15" id="KW-1133">Transmembrane helix</keyword>
<gene>
    <name evidence="17" type="ORF">MKW94_006996</name>
</gene>
<comment type="subcellular location">
    <subcellularLocation>
        <location evidence="2">Membrane</location>
        <topology evidence="2">Single-pass membrane protein</topology>
    </subcellularLocation>
</comment>
<evidence type="ECO:0000256" key="7">
    <source>
        <dbReference type="ARBA" id="ARBA00022723"/>
    </source>
</evidence>
<evidence type="ECO:0000256" key="8">
    <source>
        <dbReference type="ARBA" id="ARBA00022771"/>
    </source>
</evidence>
<evidence type="ECO:0000256" key="9">
    <source>
        <dbReference type="ARBA" id="ARBA00022786"/>
    </source>
</evidence>
<dbReference type="PROSITE" id="PS50089">
    <property type="entry name" value="ZF_RING_2"/>
    <property type="match status" value="1"/>
</dbReference>
<keyword evidence="7" id="KW-0479">Metal-binding</keyword>
<dbReference type="GO" id="GO:0016020">
    <property type="term" value="C:membrane"/>
    <property type="evidence" value="ECO:0007669"/>
    <property type="project" value="UniProtKB-SubCell"/>
</dbReference>
<evidence type="ECO:0000313" key="18">
    <source>
        <dbReference type="Proteomes" id="UP001177140"/>
    </source>
</evidence>
<evidence type="ECO:0000256" key="15">
    <source>
        <dbReference type="SAM" id="Phobius"/>
    </source>
</evidence>
<keyword evidence="5" id="KW-0808">Transferase</keyword>
<dbReference type="CDD" id="cd16461">
    <property type="entry name" value="RING-H2_EL5-like"/>
    <property type="match status" value="1"/>
</dbReference>
<feature type="transmembrane region" description="Helical" evidence="15">
    <location>
        <begin position="28"/>
        <end position="50"/>
    </location>
</feature>
<feature type="compositionally biased region" description="Low complexity" evidence="14">
    <location>
        <begin position="195"/>
        <end position="207"/>
    </location>
</feature>
<keyword evidence="6 15" id="KW-0812">Transmembrane</keyword>
<dbReference type="Pfam" id="PF13639">
    <property type="entry name" value="zf-RING_2"/>
    <property type="match status" value="1"/>
</dbReference>
<keyword evidence="8 13" id="KW-0863">Zinc-finger</keyword>
<accession>A0AA41RWA7</accession>
<evidence type="ECO:0000256" key="4">
    <source>
        <dbReference type="ARBA" id="ARBA00012483"/>
    </source>
</evidence>
<protein>
    <recommendedName>
        <fullName evidence="4">RING-type E3 ubiquitin transferase</fullName>
        <ecNumber evidence="4">2.3.2.27</ecNumber>
    </recommendedName>
</protein>